<dbReference type="InterPro" id="IPR012340">
    <property type="entry name" value="NA-bd_OB-fold"/>
</dbReference>
<keyword evidence="3 5" id="KW-1133">Transmembrane helix</keyword>
<evidence type="ECO:0000313" key="8">
    <source>
        <dbReference type="Proteomes" id="UP000010469"/>
    </source>
</evidence>
<dbReference type="EMBL" id="CP003378">
    <property type="protein sequence ID" value="AFZ70505.1"/>
    <property type="molecule type" value="Genomic_DNA"/>
</dbReference>
<evidence type="ECO:0000256" key="3">
    <source>
        <dbReference type="ARBA" id="ARBA00022989"/>
    </source>
</evidence>
<keyword evidence="7" id="KW-0378">Hydrolase</keyword>
<evidence type="ECO:0000256" key="4">
    <source>
        <dbReference type="ARBA" id="ARBA00023136"/>
    </source>
</evidence>
<comment type="subcellular location">
    <subcellularLocation>
        <location evidence="1">Membrane</location>
        <topology evidence="1">Multi-pass membrane protein</topology>
    </subcellularLocation>
</comment>
<dbReference type="KEGG" id="clg:Calag_0761"/>
<dbReference type="InParanoid" id="L0ABT1"/>
<dbReference type="InterPro" id="IPR052165">
    <property type="entry name" value="Membrane_assoc_protease"/>
</dbReference>
<dbReference type="HOGENOM" id="CLU_1880960_0_0_2"/>
<dbReference type="Gene3D" id="2.40.50.140">
    <property type="entry name" value="Nucleic acid-binding proteins"/>
    <property type="match status" value="1"/>
</dbReference>
<dbReference type="SUPFAM" id="SSF141322">
    <property type="entry name" value="NfeD domain-like"/>
    <property type="match status" value="1"/>
</dbReference>
<name>L0ABT1_CALLD</name>
<dbReference type="PANTHER" id="PTHR33507">
    <property type="entry name" value="INNER MEMBRANE PROTEIN YBBJ"/>
    <property type="match status" value="1"/>
</dbReference>
<dbReference type="OrthoDB" id="29132at2157"/>
<feature type="transmembrane region" description="Helical" evidence="5">
    <location>
        <begin position="16"/>
        <end position="38"/>
    </location>
</feature>
<evidence type="ECO:0000313" key="7">
    <source>
        <dbReference type="EMBL" id="AFZ70505.1"/>
    </source>
</evidence>
<dbReference type="Pfam" id="PF01957">
    <property type="entry name" value="NfeD"/>
    <property type="match status" value="1"/>
</dbReference>
<sequence>MNSNENNVGFFSKIRWGVGSISIIILLIILSILFAVVYKYNHNGFYLFLSILFAVVAIIIIIVKSSEIIMPINPTVTTLIGKTGVVIKRILPNNPGVIKISDQLWSAKSDEEIDENSEVEVISVEGIYLKVKRKP</sequence>
<accession>L0ABT1</accession>
<organism evidence="7 8">
    <name type="scientific">Caldisphaera lagunensis (strain DSM 15908 / JCM 11604 / ANMR 0165 / IC-154)</name>
    <dbReference type="NCBI Taxonomy" id="1056495"/>
    <lineage>
        <taxon>Archaea</taxon>
        <taxon>Thermoproteota</taxon>
        <taxon>Thermoprotei</taxon>
        <taxon>Acidilobales</taxon>
        <taxon>Caldisphaeraceae</taxon>
        <taxon>Caldisphaera</taxon>
    </lineage>
</organism>
<dbReference type="Proteomes" id="UP000010469">
    <property type="component" value="Chromosome"/>
</dbReference>
<dbReference type="PANTHER" id="PTHR33507:SF4">
    <property type="entry name" value="NODULATION COMPETITIVENESS PROTEIN NFED"/>
    <property type="match status" value="1"/>
</dbReference>
<dbReference type="GO" id="GO:0006508">
    <property type="term" value="P:proteolysis"/>
    <property type="evidence" value="ECO:0007669"/>
    <property type="project" value="UniProtKB-KW"/>
</dbReference>
<dbReference type="GeneID" id="14212021"/>
<dbReference type="RefSeq" id="WP_015232402.1">
    <property type="nucleotide sequence ID" value="NC_019791.1"/>
</dbReference>
<feature type="transmembrane region" description="Helical" evidence="5">
    <location>
        <begin position="44"/>
        <end position="63"/>
    </location>
</feature>
<dbReference type="GO" id="GO:0016020">
    <property type="term" value="C:membrane"/>
    <property type="evidence" value="ECO:0007669"/>
    <property type="project" value="UniProtKB-SubCell"/>
</dbReference>
<keyword evidence="7" id="KW-0645">Protease</keyword>
<reference evidence="8" key="1">
    <citation type="submission" date="2012-03" db="EMBL/GenBank/DDBJ databases">
        <title>Complete genome of Caldisphaera lagunensis DSM 15908.</title>
        <authorList>
            <person name="Lucas S."/>
            <person name="Copeland A."/>
            <person name="Lapidus A."/>
            <person name="Glavina del Rio T."/>
            <person name="Dalin E."/>
            <person name="Tice H."/>
            <person name="Bruce D."/>
            <person name="Goodwin L."/>
            <person name="Pitluck S."/>
            <person name="Peters L."/>
            <person name="Mikhailova N."/>
            <person name="Teshima H."/>
            <person name="Kyrpides N."/>
            <person name="Mavromatis K."/>
            <person name="Ivanova N."/>
            <person name="Brettin T."/>
            <person name="Detter J.C."/>
            <person name="Han C."/>
            <person name="Larimer F."/>
            <person name="Land M."/>
            <person name="Hauser L."/>
            <person name="Markowitz V."/>
            <person name="Cheng J.-F."/>
            <person name="Hugenholtz P."/>
            <person name="Woyke T."/>
            <person name="Wu D."/>
            <person name="Spring S."/>
            <person name="Schroeder M."/>
            <person name="Brambilla E."/>
            <person name="Klenk H.-P."/>
            <person name="Eisen J.A."/>
        </authorList>
    </citation>
    <scope>NUCLEOTIDE SEQUENCE [LARGE SCALE GENOMIC DNA]</scope>
    <source>
        <strain evidence="8">DSM 15908 / JCM 11604 / IC-154</strain>
    </source>
</reference>
<dbReference type="STRING" id="1056495.Calag_0761"/>
<dbReference type="InterPro" id="IPR002810">
    <property type="entry name" value="NfeD-like_C"/>
</dbReference>
<protein>
    <submittedName>
        <fullName evidence="7">Membrane protein implicated in regulation of membrane protease activity</fullName>
    </submittedName>
</protein>
<evidence type="ECO:0000256" key="1">
    <source>
        <dbReference type="ARBA" id="ARBA00004141"/>
    </source>
</evidence>
<gene>
    <name evidence="7" type="ordered locus">Calag_0761</name>
</gene>
<evidence type="ECO:0000256" key="5">
    <source>
        <dbReference type="SAM" id="Phobius"/>
    </source>
</evidence>
<keyword evidence="4 5" id="KW-0472">Membrane</keyword>
<feature type="domain" description="NfeD-like C-terminal" evidence="6">
    <location>
        <begin position="78"/>
        <end position="133"/>
    </location>
</feature>
<dbReference type="GO" id="GO:0008233">
    <property type="term" value="F:peptidase activity"/>
    <property type="evidence" value="ECO:0007669"/>
    <property type="project" value="UniProtKB-KW"/>
</dbReference>
<evidence type="ECO:0000256" key="2">
    <source>
        <dbReference type="ARBA" id="ARBA00022692"/>
    </source>
</evidence>
<evidence type="ECO:0000259" key="6">
    <source>
        <dbReference type="Pfam" id="PF01957"/>
    </source>
</evidence>
<dbReference type="eggNOG" id="arCOG01912">
    <property type="taxonomic scope" value="Archaea"/>
</dbReference>
<proteinExistence type="predicted"/>
<keyword evidence="2 5" id="KW-0812">Transmembrane</keyword>
<dbReference type="AlphaFoldDB" id="L0ABT1"/>
<keyword evidence="8" id="KW-1185">Reference proteome</keyword>